<dbReference type="InterPro" id="IPR048369">
    <property type="entry name" value="COG6_C"/>
</dbReference>
<evidence type="ECO:0000256" key="7">
    <source>
        <dbReference type="ARBA" id="ARBA00022927"/>
    </source>
</evidence>
<comment type="subunit">
    <text evidence="4">Component of the conserved oligomeric Golgi complex which is composed of eight different subunits and is required for normal Golgi morphology and localization.</text>
</comment>
<dbReference type="Proteomes" id="UP000291343">
    <property type="component" value="Unassembled WGS sequence"/>
</dbReference>
<evidence type="ECO:0000256" key="10">
    <source>
        <dbReference type="ARBA" id="ARBA00031348"/>
    </source>
</evidence>
<keyword evidence="7 11" id="KW-0653">Protein transport</keyword>
<feature type="region of interest" description="Disordered" evidence="12">
    <location>
        <begin position="1"/>
        <end position="23"/>
    </location>
</feature>
<gene>
    <name evidence="15" type="ORF">LSTR_LSTR001638</name>
</gene>
<sequence>MVTDNMASELQGDQSDKNSNSAVTKRLNKVLETRLDNDKDTLEALKELSVFFTENTLQSRRSLRSKIEKRSLLINEEFLSAFRMVKEALDSVYNDVSEMNNSVQNMTLQLQATKSQTHDLIEQTTKLQCESEKLTMQQDVAKSFLKTFQLSKDELAALGEANITEAFFSALDRVKSIHENCRTLLQSGHQTLGLAIMDQMAMYQEAALEKIYRWAQSHCRNIESPSMSNLLTQAMTRLQDRPVLFKYVMNEYCTNRRAILVRLFLDALTKGGAGGTPKPIEMHAHDAKRYVGDMLAWLHQAVPLERENLNTLLKSVDKLDVNEEIQQALANISEGVCHPLRVRVEHILSSTTILTSLYCAINFLRFYHQTFCQVIPSDSALVSTLDELVTLGERLMLTNVQNQVRHHLADRGDLPPPDLSPAQSVTHLLNLLKDILSVVSVAEGSHEKINKIVSNILDPLLQSVNITASRLSSVDMAVYLLNCLHHMQTMLALYQFMDDRLERLQAQSEAQIDTLTSEQANSLVVHLNLGPIYTILQDQTKGPLSQIPGMEPTSLSNFLSKLEKLLQMPELLLLPQVSCLMSGSHRSVVQRRATAVIVAIYTQLHQCVHYPANLYDNPAHIMPRTPQQVSQLLLG</sequence>
<dbReference type="Pfam" id="PF20653">
    <property type="entry name" value="COG6_C"/>
    <property type="match status" value="1"/>
</dbReference>
<dbReference type="SMART" id="SM01087">
    <property type="entry name" value="COG6"/>
    <property type="match status" value="1"/>
</dbReference>
<evidence type="ECO:0000256" key="8">
    <source>
        <dbReference type="ARBA" id="ARBA00023034"/>
    </source>
</evidence>
<evidence type="ECO:0000259" key="13">
    <source>
        <dbReference type="Pfam" id="PF06419"/>
    </source>
</evidence>
<comment type="subcellular location">
    <subcellularLocation>
        <location evidence="2 11">Golgi apparatus membrane</location>
        <topology evidence="2 11">Peripheral membrane protein</topology>
    </subcellularLocation>
</comment>
<evidence type="ECO:0000256" key="1">
    <source>
        <dbReference type="ARBA" id="ARBA00003627"/>
    </source>
</evidence>
<keyword evidence="6 11" id="KW-0813">Transport</keyword>
<organism evidence="15 16">
    <name type="scientific">Laodelphax striatellus</name>
    <name type="common">Small brown planthopper</name>
    <name type="synonym">Delphax striatella</name>
    <dbReference type="NCBI Taxonomy" id="195883"/>
    <lineage>
        <taxon>Eukaryota</taxon>
        <taxon>Metazoa</taxon>
        <taxon>Ecdysozoa</taxon>
        <taxon>Arthropoda</taxon>
        <taxon>Hexapoda</taxon>
        <taxon>Insecta</taxon>
        <taxon>Pterygota</taxon>
        <taxon>Neoptera</taxon>
        <taxon>Paraneoptera</taxon>
        <taxon>Hemiptera</taxon>
        <taxon>Auchenorrhyncha</taxon>
        <taxon>Fulgoroidea</taxon>
        <taxon>Delphacidae</taxon>
        <taxon>Criomorphinae</taxon>
        <taxon>Laodelphax</taxon>
    </lineage>
</organism>
<dbReference type="FunCoup" id="A0A482XCG1">
    <property type="interactions" value="1033"/>
</dbReference>
<keyword evidence="16" id="KW-1185">Reference proteome</keyword>
<dbReference type="PANTHER" id="PTHR21506:SF0">
    <property type="entry name" value="CONSERVED OLIGOMERIC GOLGI COMPLEX SUBUNIT 6"/>
    <property type="match status" value="1"/>
</dbReference>
<evidence type="ECO:0000256" key="12">
    <source>
        <dbReference type="SAM" id="MobiDB-lite"/>
    </source>
</evidence>
<comment type="function">
    <text evidence="1 11">Required for normal Golgi function.</text>
</comment>
<evidence type="ECO:0000256" key="3">
    <source>
        <dbReference type="ARBA" id="ARBA00011023"/>
    </source>
</evidence>
<dbReference type="GO" id="GO:0017119">
    <property type="term" value="C:Golgi transport complex"/>
    <property type="evidence" value="ECO:0007669"/>
    <property type="project" value="UniProtKB-UniRule"/>
</dbReference>
<comment type="caution">
    <text evidence="15">The sequence shown here is derived from an EMBL/GenBank/DDBJ whole genome shotgun (WGS) entry which is preliminary data.</text>
</comment>
<feature type="domain" description="Conserved oligomeric complex COG6 N-terminal" evidence="13">
    <location>
        <begin position="48"/>
        <end position="158"/>
    </location>
</feature>
<comment type="similarity">
    <text evidence="3 11">Belongs to the COG6 family.</text>
</comment>
<name>A0A482XCG1_LAOST</name>
<evidence type="ECO:0000259" key="14">
    <source>
        <dbReference type="Pfam" id="PF20653"/>
    </source>
</evidence>
<evidence type="ECO:0000256" key="5">
    <source>
        <dbReference type="ARBA" id="ARBA00020973"/>
    </source>
</evidence>
<keyword evidence="9 11" id="KW-0472">Membrane</keyword>
<dbReference type="InterPro" id="IPR010490">
    <property type="entry name" value="COG6"/>
</dbReference>
<proteinExistence type="inferred from homology"/>
<dbReference type="PANTHER" id="PTHR21506">
    <property type="entry name" value="COMPONENT OF OLIGOMERIC GOLGI COMPLEX 6"/>
    <property type="match status" value="1"/>
</dbReference>
<dbReference type="InterPro" id="IPR048368">
    <property type="entry name" value="COG6_N"/>
</dbReference>
<protein>
    <recommendedName>
        <fullName evidence="5 11">Conserved oligomeric Golgi complex subunit 6</fullName>
        <shortName evidence="11">COG complex subunit 6</shortName>
    </recommendedName>
    <alternativeName>
        <fullName evidence="10 11">Component of oligomeric Golgi complex 6</fullName>
    </alternativeName>
</protein>
<dbReference type="GO" id="GO:0015031">
    <property type="term" value="P:protein transport"/>
    <property type="evidence" value="ECO:0007669"/>
    <property type="project" value="UniProtKB-KW"/>
</dbReference>
<dbReference type="GO" id="GO:0000139">
    <property type="term" value="C:Golgi membrane"/>
    <property type="evidence" value="ECO:0007669"/>
    <property type="project" value="UniProtKB-SubCell"/>
</dbReference>
<evidence type="ECO:0000256" key="2">
    <source>
        <dbReference type="ARBA" id="ARBA00004395"/>
    </source>
</evidence>
<evidence type="ECO:0000256" key="9">
    <source>
        <dbReference type="ARBA" id="ARBA00023136"/>
    </source>
</evidence>
<evidence type="ECO:0000256" key="11">
    <source>
        <dbReference type="RuleBase" id="RU365075"/>
    </source>
</evidence>
<keyword evidence="8 11" id="KW-0333">Golgi apparatus</keyword>
<evidence type="ECO:0000256" key="6">
    <source>
        <dbReference type="ARBA" id="ARBA00022448"/>
    </source>
</evidence>
<dbReference type="EMBL" id="QKKF02012754">
    <property type="protein sequence ID" value="RZF43377.1"/>
    <property type="molecule type" value="Genomic_DNA"/>
</dbReference>
<dbReference type="AlphaFoldDB" id="A0A482XCG1"/>
<evidence type="ECO:0000313" key="15">
    <source>
        <dbReference type="EMBL" id="RZF43377.1"/>
    </source>
</evidence>
<dbReference type="Pfam" id="PF06419">
    <property type="entry name" value="COG6_N"/>
    <property type="match status" value="1"/>
</dbReference>
<reference evidence="15 16" key="1">
    <citation type="journal article" date="2017" name="Gigascience">
        <title>Genome sequence of the small brown planthopper, Laodelphax striatellus.</title>
        <authorList>
            <person name="Zhu J."/>
            <person name="Jiang F."/>
            <person name="Wang X."/>
            <person name="Yang P."/>
            <person name="Bao Y."/>
            <person name="Zhao W."/>
            <person name="Wang W."/>
            <person name="Lu H."/>
            <person name="Wang Q."/>
            <person name="Cui N."/>
            <person name="Li J."/>
            <person name="Chen X."/>
            <person name="Luo L."/>
            <person name="Yu J."/>
            <person name="Kang L."/>
            <person name="Cui F."/>
        </authorList>
    </citation>
    <scope>NUCLEOTIDE SEQUENCE [LARGE SCALE GENOMIC DNA]</scope>
    <source>
        <strain evidence="15">Lst14</strain>
    </source>
</reference>
<accession>A0A482XCG1</accession>
<evidence type="ECO:0000313" key="16">
    <source>
        <dbReference type="Proteomes" id="UP000291343"/>
    </source>
</evidence>
<dbReference type="STRING" id="195883.A0A482XCG1"/>
<dbReference type="InParanoid" id="A0A482XCG1"/>
<dbReference type="OrthoDB" id="272987at2759"/>
<dbReference type="GO" id="GO:0006891">
    <property type="term" value="P:intra-Golgi vesicle-mediated transport"/>
    <property type="evidence" value="ECO:0007669"/>
    <property type="project" value="UniProtKB-UniRule"/>
</dbReference>
<feature type="domain" description="Conserved Oligomeric Golgi complex subunit 6 C-terminal" evidence="14">
    <location>
        <begin position="190"/>
        <end position="633"/>
    </location>
</feature>
<evidence type="ECO:0000256" key="4">
    <source>
        <dbReference type="ARBA" id="ARBA00011166"/>
    </source>
</evidence>